<evidence type="ECO:0000256" key="8">
    <source>
        <dbReference type="ARBA" id="ARBA00034808"/>
    </source>
</evidence>
<dbReference type="PROSITE" id="PS51198">
    <property type="entry name" value="UVRD_HELICASE_ATP_BIND"/>
    <property type="match status" value="1"/>
</dbReference>
<keyword evidence="3 10" id="KW-0378">Hydrolase</keyword>
<dbReference type="InterPro" id="IPR014016">
    <property type="entry name" value="UvrD-like_ATP-bd"/>
</dbReference>
<dbReference type="PANTHER" id="PTHR11070:SF45">
    <property type="entry name" value="DNA 3'-5' HELICASE"/>
    <property type="match status" value="1"/>
</dbReference>
<dbReference type="GO" id="GO:0000725">
    <property type="term" value="P:recombinational repair"/>
    <property type="evidence" value="ECO:0007669"/>
    <property type="project" value="TreeGrafter"/>
</dbReference>
<name>A0A8J3B4T7_9ACTN</name>
<keyword evidence="14" id="KW-1185">Reference proteome</keyword>
<evidence type="ECO:0000256" key="5">
    <source>
        <dbReference type="ARBA" id="ARBA00022840"/>
    </source>
</evidence>
<dbReference type="Gene3D" id="1.10.10.160">
    <property type="match status" value="1"/>
</dbReference>
<gene>
    <name evidence="13" type="ORF">GCM10010123_25300</name>
</gene>
<organism evidence="13 14">
    <name type="scientific">Pilimelia anulata</name>
    <dbReference type="NCBI Taxonomy" id="53371"/>
    <lineage>
        <taxon>Bacteria</taxon>
        <taxon>Bacillati</taxon>
        <taxon>Actinomycetota</taxon>
        <taxon>Actinomycetes</taxon>
        <taxon>Micromonosporales</taxon>
        <taxon>Micromonosporaceae</taxon>
        <taxon>Pilimelia</taxon>
    </lineage>
</organism>
<keyword evidence="4 10" id="KW-0347">Helicase</keyword>
<evidence type="ECO:0000313" key="13">
    <source>
        <dbReference type="EMBL" id="GGJ94398.1"/>
    </source>
</evidence>
<dbReference type="AlphaFoldDB" id="A0A8J3B4T7"/>
<dbReference type="PANTHER" id="PTHR11070">
    <property type="entry name" value="UVRD / RECB / PCRA DNA HELICASE FAMILY MEMBER"/>
    <property type="match status" value="1"/>
</dbReference>
<dbReference type="Proteomes" id="UP000649739">
    <property type="component" value="Unassembled WGS sequence"/>
</dbReference>
<comment type="catalytic activity">
    <reaction evidence="7">
        <text>Couples ATP hydrolysis with the unwinding of duplex DNA by translocating in the 3'-5' direction.</text>
        <dbReference type="EC" id="5.6.2.4"/>
    </reaction>
</comment>
<dbReference type="Pfam" id="PF08378">
    <property type="entry name" value="NERD"/>
    <property type="match status" value="1"/>
</dbReference>
<keyword evidence="5 10" id="KW-0067">ATP-binding</keyword>
<comment type="catalytic activity">
    <reaction evidence="9">
        <text>ATP + H2O = ADP + phosphate + H(+)</text>
        <dbReference type="Rhea" id="RHEA:13065"/>
        <dbReference type="ChEBI" id="CHEBI:15377"/>
        <dbReference type="ChEBI" id="CHEBI:15378"/>
        <dbReference type="ChEBI" id="CHEBI:30616"/>
        <dbReference type="ChEBI" id="CHEBI:43474"/>
        <dbReference type="ChEBI" id="CHEBI:456216"/>
        <dbReference type="EC" id="5.6.2.4"/>
    </reaction>
</comment>
<feature type="region of interest" description="Disordered" evidence="11">
    <location>
        <begin position="685"/>
        <end position="709"/>
    </location>
</feature>
<dbReference type="GO" id="GO:0003677">
    <property type="term" value="F:DNA binding"/>
    <property type="evidence" value="ECO:0007669"/>
    <property type="project" value="InterPro"/>
</dbReference>
<evidence type="ECO:0000256" key="1">
    <source>
        <dbReference type="ARBA" id="ARBA00009922"/>
    </source>
</evidence>
<dbReference type="GO" id="GO:0005524">
    <property type="term" value="F:ATP binding"/>
    <property type="evidence" value="ECO:0007669"/>
    <property type="project" value="UniProtKB-UniRule"/>
</dbReference>
<keyword evidence="2 10" id="KW-0547">Nucleotide-binding</keyword>
<evidence type="ECO:0000313" key="14">
    <source>
        <dbReference type="Proteomes" id="UP000649739"/>
    </source>
</evidence>
<evidence type="ECO:0000256" key="6">
    <source>
        <dbReference type="ARBA" id="ARBA00023235"/>
    </source>
</evidence>
<dbReference type="EMBL" id="BMQB01000005">
    <property type="protein sequence ID" value="GGJ94398.1"/>
    <property type="molecule type" value="Genomic_DNA"/>
</dbReference>
<dbReference type="InterPro" id="IPR000212">
    <property type="entry name" value="DNA_helicase_UvrD/REP"/>
</dbReference>
<comment type="caution">
    <text evidence="13">The sequence shown here is derived from an EMBL/GenBank/DDBJ whole genome shotgun (WGS) entry which is preliminary data.</text>
</comment>
<dbReference type="InterPro" id="IPR011528">
    <property type="entry name" value="NERD"/>
</dbReference>
<evidence type="ECO:0000256" key="7">
    <source>
        <dbReference type="ARBA" id="ARBA00034617"/>
    </source>
</evidence>
<reference evidence="13" key="2">
    <citation type="submission" date="2020-09" db="EMBL/GenBank/DDBJ databases">
        <authorList>
            <person name="Sun Q."/>
            <person name="Ohkuma M."/>
        </authorList>
    </citation>
    <scope>NUCLEOTIDE SEQUENCE</scope>
    <source>
        <strain evidence="13">JCM 3090</strain>
    </source>
</reference>
<dbReference type="InterPro" id="IPR013986">
    <property type="entry name" value="DExx_box_DNA_helicase_dom_sf"/>
</dbReference>
<dbReference type="Pfam" id="PF00580">
    <property type="entry name" value="UvrD-helicase"/>
    <property type="match status" value="1"/>
</dbReference>
<feature type="compositionally biased region" description="Pro residues" evidence="11">
    <location>
        <begin position="700"/>
        <end position="709"/>
    </location>
</feature>
<dbReference type="RefSeq" id="WP_189170327.1">
    <property type="nucleotide sequence ID" value="NZ_BMQB01000005.1"/>
</dbReference>
<dbReference type="GO" id="GO:0005829">
    <property type="term" value="C:cytosol"/>
    <property type="evidence" value="ECO:0007669"/>
    <property type="project" value="TreeGrafter"/>
</dbReference>
<dbReference type="InterPro" id="IPR014017">
    <property type="entry name" value="DNA_helicase_UvrD-like_C"/>
</dbReference>
<evidence type="ECO:0000256" key="3">
    <source>
        <dbReference type="ARBA" id="ARBA00022801"/>
    </source>
</evidence>
<dbReference type="Pfam" id="PF13361">
    <property type="entry name" value="UvrD_C"/>
    <property type="match status" value="1"/>
</dbReference>
<evidence type="ECO:0000256" key="9">
    <source>
        <dbReference type="ARBA" id="ARBA00048988"/>
    </source>
</evidence>
<dbReference type="Gene3D" id="3.40.50.300">
    <property type="entry name" value="P-loop containing nucleotide triphosphate hydrolases"/>
    <property type="match status" value="2"/>
</dbReference>
<dbReference type="SUPFAM" id="SSF52540">
    <property type="entry name" value="P-loop containing nucleoside triphosphate hydrolases"/>
    <property type="match status" value="1"/>
</dbReference>
<feature type="binding site" evidence="10">
    <location>
        <begin position="262"/>
        <end position="269"/>
    </location>
    <ligand>
        <name>ATP</name>
        <dbReference type="ChEBI" id="CHEBI:30616"/>
    </ligand>
</feature>
<dbReference type="GO" id="GO:0016787">
    <property type="term" value="F:hydrolase activity"/>
    <property type="evidence" value="ECO:0007669"/>
    <property type="project" value="UniProtKB-UniRule"/>
</dbReference>
<proteinExistence type="inferred from homology"/>
<dbReference type="EC" id="5.6.2.4" evidence="8"/>
<evidence type="ECO:0000256" key="10">
    <source>
        <dbReference type="PROSITE-ProRule" id="PRU00560"/>
    </source>
</evidence>
<accession>A0A8J3B4T7</accession>
<keyword evidence="6" id="KW-0413">Isomerase</keyword>
<evidence type="ECO:0000256" key="2">
    <source>
        <dbReference type="ARBA" id="ARBA00022741"/>
    </source>
</evidence>
<evidence type="ECO:0000256" key="11">
    <source>
        <dbReference type="SAM" id="MobiDB-lite"/>
    </source>
</evidence>
<protein>
    <recommendedName>
        <fullName evidence="8">DNA 3'-5' helicase</fullName>
        <ecNumber evidence="8">5.6.2.4</ecNumber>
    </recommendedName>
</protein>
<feature type="domain" description="UvrD-like helicase ATP-binding" evidence="12">
    <location>
        <begin position="241"/>
        <end position="515"/>
    </location>
</feature>
<reference evidence="13" key="1">
    <citation type="journal article" date="2014" name="Int. J. Syst. Evol. Microbiol.">
        <title>Complete genome sequence of Corynebacterium casei LMG S-19264T (=DSM 44701T), isolated from a smear-ripened cheese.</title>
        <authorList>
            <consortium name="US DOE Joint Genome Institute (JGI-PGF)"/>
            <person name="Walter F."/>
            <person name="Albersmeier A."/>
            <person name="Kalinowski J."/>
            <person name="Ruckert C."/>
        </authorList>
    </citation>
    <scope>NUCLEOTIDE SEQUENCE</scope>
    <source>
        <strain evidence="13">JCM 3090</strain>
    </source>
</reference>
<evidence type="ECO:0000256" key="4">
    <source>
        <dbReference type="ARBA" id="ARBA00022806"/>
    </source>
</evidence>
<dbReference type="GO" id="GO:0043138">
    <property type="term" value="F:3'-5' DNA helicase activity"/>
    <property type="evidence" value="ECO:0007669"/>
    <property type="project" value="UniProtKB-EC"/>
</dbReference>
<comment type="similarity">
    <text evidence="1">Belongs to the helicase family. UvrD subfamily.</text>
</comment>
<dbReference type="InterPro" id="IPR027417">
    <property type="entry name" value="P-loop_NTPase"/>
</dbReference>
<evidence type="ECO:0000259" key="12">
    <source>
        <dbReference type="PROSITE" id="PS51198"/>
    </source>
</evidence>
<sequence>MPDRSADAQAQQLKLLGDEQLRWATAVHEQARRFAAGAAGERTVDGLLRSLVHSAPDWRLLADRRLTRGGTANIDFLLVGPGGVFVVDAKQWRYAPRLVNGRLHAGTQDRQECVERSTAAAGLVEQALAELGLPPISVHVLLAFVGHDADDRVGRVRVLGHRQLLRAVVGAQPPRLGAVQVRWVYEHLRDTFGPHHRQADLTATGADAAGPAVGELFDAAELARAGVRARLADALPQWMTFLHSSQAGLVTAQWTGPARISGPAGTGKTVIGLHRAVHIANRSALPVLFLTFQANLPRVAAESIARLAPAVAARVECLTLHGWALRLLRKRGRPVRLPNGEPNWFPLAWSRAGRTSVLAELEPDHRYWRDEISHVIKGRGITDYDEYRQAPRTGRRLPLRPAHREAVWELYLAYERFRTERGGHDYEDVLSLALAEVRRGLPEPGYAAVIADEVQDLTLTGVRILTTLTNHRAAGLLLLGDSRQQVYPGGWRLSDAGLNIRGARARVLDFNYRNSSAILELANQVLAGLSFEDHDGTTIHQHAATTALDGGHASRHTAATVGEHDRALLRAVAELAERYGKGAVGEAAVICAQHRHVAHYAHLLAAAGHRTLGLRDYNGNATDRIKIGTARQAKGLDFKYVLLPRHDDAIQQAARGGAGDVDRLDQAKRLLYVAMTRPRDYLWIGRVGPPEQPTASPTAPANPPPDAAN</sequence>